<evidence type="ECO:0000313" key="5">
    <source>
        <dbReference type="EMBL" id="TAJ44887.1"/>
    </source>
</evidence>
<dbReference type="GO" id="GO:0070180">
    <property type="term" value="F:large ribosomal subunit rRNA binding"/>
    <property type="evidence" value="ECO:0007669"/>
    <property type="project" value="UniProtKB-UniRule"/>
</dbReference>
<dbReference type="GO" id="GO:0003735">
    <property type="term" value="F:structural constituent of ribosome"/>
    <property type="evidence" value="ECO:0007669"/>
    <property type="project" value="InterPro"/>
</dbReference>
<comment type="subunit">
    <text evidence="4">Part of the 50S ribosomal subunit.</text>
</comment>
<keyword evidence="4" id="KW-0479">Metal-binding</keyword>
<feature type="binding site" evidence="4">
    <location>
        <position position="71"/>
    </location>
    <ligand>
        <name>Zn(2+)</name>
        <dbReference type="ChEBI" id="CHEBI:29105"/>
    </ligand>
</feature>
<dbReference type="EMBL" id="PGCL01000002">
    <property type="protein sequence ID" value="TAJ44887.1"/>
    <property type="molecule type" value="Genomic_DNA"/>
</dbReference>
<keyword evidence="4" id="KW-0694">RNA-binding</keyword>
<dbReference type="InterPro" id="IPR053708">
    <property type="entry name" value="Ribosomal_LSU_eL42"/>
</dbReference>
<proteinExistence type="inferred from homology"/>
<accession>A0A483CV83</accession>
<keyword evidence="3 4" id="KW-0687">Ribonucleoprotein</keyword>
<dbReference type="Gene3D" id="3.10.450.80">
    <property type="match status" value="1"/>
</dbReference>
<dbReference type="InterPro" id="IPR011332">
    <property type="entry name" value="Ribosomal_zn-bd"/>
</dbReference>
<keyword evidence="4" id="KW-0863">Zinc-finger</keyword>
<evidence type="ECO:0000313" key="6">
    <source>
        <dbReference type="Proteomes" id="UP000292580"/>
    </source>
</evidence>
<dbReference type="GO" id="GO:1990904">
    <property type="term" value="C:ribonucleoprotein complex"/>
    <property type="evidence" value="ECO:0007669"/>
    <property type="project" value="UniProtKB-KW"/>
</dbReference>
<evidence type="ECO:0000256" key="2">
    <source>
        <dbReference type="ARBA" id="ARBA00022980"/>
    </source>
</evidence>
<organism evidence="5 6">
    <name type="scientific">Methanofollis fontis</name>
    <dbReference type="NCBI Taxonomy" id="2052832"/>
    <lineage>
        <taxon>Archaea</taxon>
        <taxon>Methanobacteriati</taxon>
        <taxon>Methanobacteriota</taxon>
        <taxon>Stenosarchaea group</taxon>
        <taxon>Methanomicrobia</taxon>
        <taxon>Methanomicrobiales</taxon>
        <taxon>Methanomicrobiaceae</taxon>
        <taxon>Methanofollis</taxon>
    </lineage>
</organism>
<keyword evidence="2 4" id="KW-0689">Ribosomal protein</keyword>
<gene>
    <name evidence="4" type="primary">rpl44e</name>
    <name evidence="5" type="ORF">CUJ86_06280</name>
</gene>
<evidence type="ECO:0000256" key="1">
    <source>
        <dbReference type="ARBA" id="ARBA00009364"/>
    </source>
</evidence>
<dbReference type="GO" id="GO:0005840">
    <property type="term" value="C:ribosome"/>
    <property type="evidence" value="ECO:0007669"/>
    <property type="project" value="UniProtKB-KW"/>
</dbReference>
<keyword evidence="4" id="KW-0862">Zinc</keyword>
<name>A0A483CV83_9EURY</name>
<dbReference type="GO" id="GO:0008270">
    <property type="term" value="F:zinc ion binding"/>
    <property type="evidence" value="ECO:0007669"/>
    <property type="project" value="UniProtKB-UniRule"/>
</dbReference>
<feature type="binding site" evidence="4">
    <location>
        <position position="11"/>
    </location>
    <ligand>
        <name>Zn(2+)</name>
        <dbReference type="ChEBI" id="CHEBI:29105"/>
    </ligand>
</feature>
<dbReference type="RefSeq" id="WP_130646699.1">
    <property type="nucleotide sequence ID" value="NZ_PGCL01000002.1"/>
</dbReference>
<keyword evidence="6" id="KW-1185">Reference proteome</keyword>
<reference evidence="5 6" key="1">
    <citation type="submission" date="2017-11" db="EMBL/GenBank/DDBJ databases">
        <title>Isolation and Characterization of Methanofollis Species from Methane Seep Offshore SW Taiwan.</title>
        <authorList>
            <person name="Teng N.-H."/>
            <person name="Lai M.-C."/>
            <person name="Chen S.-C."/>
        </authorList>
    </citation>
    <scope>NUCLEOTIDE SEQUENCE [LARGE SCALE GENOMIC DNA]</scope>
    <source>
        <strain evidence="5 6">FWC-SCC2</strain>
    </source>
</reference>
<feature type="binding site" evidence="4">
    <location>
        <position position="74"/>
    </location>
    <ligand>
        <name>Zn(2+)</name>
        <dbReference type="ChEBI" id="CHEBI:29105"/>
    </ligand>
</feature>
<dbReference type="Proteomes" id="UP000292580">
    <property type="component" value="Unassembled WGS sequence"/>
</dbReference>
<evidence type="ECO:0000256" key="4">
    <source>
        <dbReference type="HAMAP-Rule" id="MF_01476"/>
    </source>
</evidence>
<feature type="zinc finger region" description="C4-type" evidence="4">
    <location>
        <begin position="11"/>
        <end position="74"/>
    </location>
</feature>
<dbReference type="SUPFAM" id="SSF57829">
    <property type="entry name" value="Zn-binding ribosomal proteins"/>
    <property type="match status" value="1"/>
</dbReference>
<keyword evidence="4" id="KW-0699">rRNA-binding</keyword>
<dbReference type="Pfam" id="PF00935">
    <property type="entry name" value="Ribosomal_L44"/>
    <property type="match status" value="1"/>
</dbReference>
<dbReference type="InterPro" id="IPR000552">
    <property type="entry name" value="Ribosomal_eL44"/>
</dbReference>
<dbReference type="AlphaFoldDB" id="A0A483CV83"/>
<comment type="cofactor">
    <cofactor evidence="4">
        <name>Zn(2+)</name>
        <dbReference type="ChEBI" id="CHEBI:29105"/>
    </cofactor>
    <text evidence="4">Binds 1 zinc ion per subunit.</text>
</comment>
<comment type="caution">
    <text evidence="5">The sequence shown here is derived from an EMBL/GenBank/DDBJ whole genome shotgun (WGS) entry which is preliminary data.</text>
</comment>
<evidence type="ECO:0000256" key="3">
    <source>
        <dbReference type="ARBA" id="ARBA00023274"/>
    </source>
</evidence>
<dbReference type="HAMAP" id="MF_01476">
    <property type="entry name" value="Ribosomal_L44e"/>
    <property type="match status" value="1"/>
</dbReference>
<dbReference type="OrthoDB" id="52456at2157"/>
<comment type="function">
    <text evidence="4">Binds to the 23S rRNA.</text>
</comment>
<dbReference type="NCBIfam" id="NF004425">
    <property type="entry name" value="PRK05767.1"/>
    <property type="match status" value="1"/>
</dbReference>
<sequence length="92" mass="10752">MKMPAKFRAYCPYCRTHETHEVEKVKKGRVNHLHWIDRQKARRGKVGNMGKFSKVPGGDKPTKRVNIRYRCTKCGKAHLRAGWRAGKFEIVE</sequence>
<dbReference type="GO" id="GO:0006412">
    <property type="term" value="P:translation"/>
    <property type="evidence" value="ECO:0007669"/>
    <property type="project" value="UniProtKB-UniRule"/>
</dbReference>
<protein>
    <recommendedName>
        <fullName evidence="4">Large ribosomal subunit protein eL42</fullName>
    </recommendedName>
</protein>
<feature type="binding site" evidence="4">
    <location>
        <position position="14"/>
    </location>
    <ligand>
        <name>Zn(2+)</name>
        <dbReference type="ChEBI" id="CHEBI:29105"/>
    </ligand>
</feature>
<comment type="similarity">
    <text evidence="1 4">Belongs to the eukaryotic ribosomal protein eL42 family.</text>
</comment>